<evidence type="ECO:0000313" key="5">
    <source>
        <dbReference type="Proteomes" id="UP000031928"/>
    </source>
</evidence>
<keyword evidence="5" id="KW-1185">Reference proteome</keyword>
<keyword evidence="2" id="KW-0812">Transmembrane</keyword>
<protein>
    <recommendedName>
        <fullName evidence="3">Low molecular weight protein antigen 6 PH domain-containing protein</fullName>
    </recommendedName>
</protein>
<feature type="compositionally biased region" description="Basic and acidic residues" evidence="1">
    <location>
        <begin position="165"/>
        <end position="179"/>
    </location>
</feature>
<organism evidence="4 5">
    <name type="scientific">Corynebacterium marinum DSM 44953</name>
    <dbReference type="NCBI Taxonomy" id="1224162"/>
    <lineage>
        <taxon>Bacteria</taxon>
        <taxon>Bacillati</taxon>
        <taxon>Actinomycetota</taxon>
        <taxon>Actinomycetes</taxon>
        <taxon>Mycobacteriales</taxon>
        <taxon>Corynebacteriaceae</taxon>
        <taxon>Corynebacterium</taxon>
    </lineage>
</organism>
<sequence length="189" mass="20686">MGRMSSDAAPADSVQFQPERTNVLAAVLMIGISLLIIGSAPLYLFWILLIPLAFLYWVLRARTTVGEDGVDIRYAFRGSRSIGWDKLAGIGFKGARALLTTKDGRTHPMPGISFNSLPELSKASRGRIPDVLTSAREAADDKVTIIRRDGEEILVTKEEYAARQAAREAAEDLPAKDLPDNTDNSRSIQ</sequence>
<reference evidence="4 5" key="1">
    <citation type="submission" date="2014-05" db="EMBL/GenBank/DDBJ databases">
        <title>Complete genome sequence of Corynebacterium marinum DSM 44953.</title>
        <authorList>
            <person name="Schaffert L."/>
            <person name="Albersmeier A."/>
            <person name="Kalinowski J."/>
            <person name="Ruckert C."/>
        </authorList>
    </citation>
    <scope>NUCLEOTIDE SEQUENCE [LARGE SCALE GENOMIC DNA]</scope>
    <source>
        <strain evidence="4 5">DSM 44953</strain>
    </source>
</reference>
<dbReference type="Pfam" id="PF10756">
    <property type="entry name" value="bPH_6"/>
    <property type="match status" value="1"/>
</dbReference>
<evidence type="ECO:0000313" key="4">
    <source>
        <dbReference type="EMBL" id="AJK68678.1"/>
    </source>
</evidence>
<dbReference type="InterPro" id="IPR019692">
    <property type="entry name" value="CFP-6_PH"/>
</dbReference>
<keyword evidence="2" id="KW-1133">Transmembrane helix</keyword>
<feature type="transmembrane region" description="Helical" evidence="2">
    <location>
        <begin position="43"/>
        <end position="59"/>
    </location>
</feature>
<dbReference type="KEGG" id="cmq:B840_05310"/>
<gene>
    <name evidence="4" type="ORF">B840_05310</name>
</gene>
<evidence type="ECO:0000256" key="1">
    <source>
        <dbReference type="SAM" id="MobiDB-lite"/>
    </source>
</evidence>
<dbReference type="OrthoDB" id="5190396at2"/>
<dbReference type="EMBL" id="CP007790">
    <property type="protein sequence ID" value="AJK68678.1"/>
    <property type="molecule type" value="Genomic_DNA"/>
</dbReference>
<feature type="region of interest" description="Disordered" evidence="1">
    <location>
        <begin position="165"/>
        <end position="189"/>
    </location>
</feature>
<keyword evidence="2" id="KW-0472">Membrane</keyword>
<dbReference type="AlphaFoldDB" id="A0A0B6TL41"/>
<dbReference type="Proteomes" id="UP000031928">
    <property type="component" value="Chromosome"/>
</dbReference>
<evidence type="ECO:0000256" key="2">
    <source>
        <dbReference type="SAM" id="Phobius"/>
    </source>
</evidence>
<proteinExistence type="predicted"/>
<dbReference type="STRING" id="1224162.B840_05310"/>
<feature type="domain" description="Low molecular weight protein antigen 6 PH" evidence="3">
    <location>
        <begin position="60"/>
        <end position="130"/>
    </location>
</feature>
<feature type="transmembrane region" description="Helical" evidence="2">
    <location>
        <begin position="21"/>
        <end position="37"/>
    </location>
</feature>
<dbReference type="HOGENOM" id="CLU_092736_0_1_11"/>
<evidence type="ECO:0000259" key="3">
    <source>
        <dbReference type="Pfam" id="PF10756"/>
    </source>
</evidence>
<name>A0A0B6TL41_9CORY</name>
<accession>A0A0B6TL41</accession>